<keyword evidence="1" id="KW-1133">Transmembrane helix</keyword>
<comment type="caution">
    <text evidence="3">The sequence shown here is derived from an EMBL/GenBank/DDBJ whole genome shotgun (WGS) entry which is preliminary data.</text>
</comment>
<accession>A0AAN6F1B5</accession>
<keyword evidence="1" id="KW-0812">Transmembrane</keyword>
<feature type="transmembrane region" description="Helical" evidence="1">
    <location>
        <begin position="394"/>
        <end position="415"/>
    </location>
</feature>
<evidence type="ECO:0000256" key="1">
    <source>
        <dbReference type="SAM" id="Phobius"/>
    </source>
</evidence>
<feature type="transmembrane region" description="Helical" evidence="1">
    <location>
        <begin position="279"/>
        <end position="298"/>
    </location>
</feature>
<dbReference type="Proteomes" id="UP001161757">
    <property type="component" value="Unassembled WGS sequence"/>
</dbReference>
<feature type="transmembrane region" description="Helical" evidence="1">
    <location>
        <begin position="61"/>
        <end position="82"/>
    </location>
</feature>
<evidence type="ECO:0000313" key="3">
    <source>
        <dbReference type="EMBL" id="KAJ8993672.1"/>
    </source>
</evidence>
<evidence type="ECO:0000256" key="2">
    <source>
        <dbReference type="SAM" id="SignalP"/>
    </source>
</evidence>
<keyword evidence="1" id="KW-0472">Membrane</keyword>
<feature type="chain" id="PRO_5042880220" description="Solute carrier family 40 protein" evidence="2">
    <location>
        <begin position="19"/>
        <end position="715"/>
    </location>
</feature>
<evidence type="ECO:0000313" key="4">
    <source>
        <dbReference type="Proteomes" id="UP001161757"/>
    </source>
</evidence>
<dbReference type="EMBL" id="JAJGCB010000003">
    <property type="protein sequence ID" value="KAJ8993672.1"/>
    <property type="molecule type" value="Genomic_DNA"/>
</dbReference>
<dbReference type="AlphaFoldDB" id="A0AAN6F1B5"/>
<proteinExistence type="predicted"/>
<feature type="transmembrane region" description="Helical" evidence="1">
    <location>
        <begin position="310"/>
        <end position="333"/>
    </location>
</feature>
<protein>
    <recommendedName>
        <fullName evidence="5">Solute carrier family 40 protein</fullName>
    </recommendedName>
</protein>
<gene>
    <name evidence="3" type="ORF">HRR80_002179</name>
</gene>
<reference evidence="3" key="1">
    <citation type="submission" date="2023-01" db="EMBL/GenBank/DDBJ databases">
        <title>Exophiala dermititidis isolated from Cystic Fibrosis Patient.</title>
        <authorList>
            <person name="Kurbessoian T."/>
            <person name="Crocker A."/>
            <person name="Murante D."/>
            <person name="Hogan D.A."/>
            <person name="Stajich J.E."/>
        </authorList>
    </citation>
    <scope>NUCLEOTIDE SEQUENCE</scope>
    <source>
        <strain evidence="3">Ex8</strain>
    </source>
</reference>
<organism evidence="3 4">
    <name type="scientific">Exophiala dermatitidis</name>
    <name type="common">Black yeast-like fungus</name>
    <name type="synonym">Wangiella dermatitidis</name>
    <dbReference type="NCBI Taxonomy" id="5970"/>
    <lineage>
        <taxon>Eukaryota</taxon>
        <taxon>Fungi</taxon>
        <taxon>Dikarya</taxon>
        <taxon>Ascomycota</taxon>
        <taxon>Pezizomycotina</taxon>
        <taxon>Eurotiomycetes</taxon>
        <taxon>Chaetothyriomycetidae</taxon>
        <taxon>Chaetothyriales</taxon>
        <taxon>Herpotrichiellaceae</taxon>
        <taxon>Exophiala</taxon>
    </lineage>
</organism>
<name>A0AAN6F1B5_EXODE</name>
<keyword evidence="2" id="KW-0732">Signal</keyword>
<sequence length="715" mass="77715">MFAHALLYALLLLGKVAALPIGGAVDSSYDAWATALSDVGPLILLIGERSTKQLLRDVRSISGAFSLAAAPLGLVSIVTSLLRMSGSHRVRSFLGYEQESRSVAALELSRINCNGVHPELIDGYLVRTTAAISARHAGVVGVSALQSDLTRETAEEAIAQATCCNSYEAAKARLRVPKTDAKLKWCSQMAIADTRRDGLEDNLFGILSAALQIDLVDQKAGVLRKQLRHVLHLPDSQTQSQPSKVPRVTSKTEPGDTLCFVIIFDAISEYCTANSTSRMISMLIGLSSSLVIMGLYVIELRFSRGWTMTTGWLLTIIGYLGIVTFVTLAARHIQLACCSIRLRSKDAKLSERWQNGLAIAAQSDNKGGADFLVALNGSAQVFEAIWLRPLNTAACIKADVIGILLTLSFLCHYLGLRSSSWWLGVCELAICISAAFARSLTKSRPVKFQLPSNGLHHSKVDWRCCSTGLITVQQAHEVDDTTQPHPNRLDLRIYSSYDSITSPVTAESVAWLCAVLCLNDQTLMSWLLDITGMRLSVCKTLKGAHDHAIIASFSAGILCQEGLASTDVNTCVGFSCNSESLSAPTPWFARAIMRQPQWRVNRDAFVSITDTIGKVHVPSLSSLMTWWTMSELRNGPEDNQENLQWAFLLLNTVFFALLQSVSSSADTTLLPAVALIHGTPNPKMDSVARSFFERMKAEQLKSGAHGSVSQPGSQI</sequence>
<evidence type="ECO:0008006" key="5">
    <source>
        <dbReference type="Google" id="ProtNLM"/>
    </source>
</evidence>
<feature type="signal peptide" evidence="2">
    <location>
        <begin position="1"/>
        <end position="18"/>
    </location>
</feature>
<feature type="transmembrane region" description="Helical" evidence="1">
    <location>
        <begin position="421"/>
        <end position="440"/>
    </location>
</feature>